<evidence type="ECO:0000313" key="11">
    <source>
        <dbReference type="Proteomes" id="UP000245168"/>
    </source>
</evidence>
<protein>
    <submittedName>
        <fullName evidence="10">Uncharacterized protein</fullName>
    </submittedName>
</protein>
<evidence type="ECO:0000256" key="3">
    <source>
        <dbReference type="ARBA" id="ARBA00022989"/>
    </source>
</evidence>
<evidence type="ECO:0000256" key="5">
    <source>
        <dbReference type="SAM" id="MobiDB-lite"/>
    </source>
</evidence>
<dbReference type="InterPro" id="IPR029045">
    <property type="entry name" value="ClpP/crotonase-like_dom_sf"/>
</dbReference>
<proteinExistence type="predicted"/>
<dbReference type="SUPFAM" id="SSF52096">
    <property type="entry name" value="ClpP/crotonase"/>
    <property type="match status" value="1"/>
</dbReference>
<comment type="caution">
    <text evidence="10">The sequence shown here is derived from an EMBL/GenBank/DDBJ whole genome shotgun (WGS) entry which is preliminary data.</text>
</comment>
<feature type="compositionally biased region" description="Acidic residues" evidence="5">
    <location>
        <begin position="155"/>
        <end position="171"/>
    </location>
</feature>
<dbReference type="InterPro" id="IPR056738">
    <property type="entry name" value="NfeD1b_N"/>
</dbReference>
<dbReference type="Proteomes" id="UP000245168">
    <property type="component" value="Unassembled WGS sequence"/>
</dbReference>
<feature type="domain" description="NfeD1b N-terminal" evidence="9">
    <location>
        <begin position="48"/>
        <end position="144"/>
    </location>
</feature>
<dbReference type="GO" id="GO:0016020">
    <property type="term" value="C:membrane"/>
    <property type="evidence" value="ECO:0007669"/>
    <property type="project" value="UniProtKB-SubCell"/>
</dbReference>
<feature type="region of interest" description="Disordered" evidence="5">
    <location>
        <begin position="136"/>
        <end position="180"/>
    </location>
</feature>
<reference evidence="11" key="1">
    <citation type="submission" date="2018-05" db="EMBL/GenBank/DDBJ databases">
        <authorList>
            <person name="Liu B.-T."/>
        </authorList>
    </citation>
    <scope>NUCLEOTIDE SEQUENCE [LARGE SCALE GENOMIC DNA]</scope>
    <source>
        <strain evidence="11">WD6-1</strain>
    </source>
</reference>
<name>A0A2U2BTT7_9PROT</name>
<evidence type="ECO:0000256" key="1">
    <source>
        <dbReference type="ARBA" id="ARBA00004141"/>
    </source>
</evidence>
<feature type="transmembrane region" description="Helical" evidence="6">
    <location>
        <begin position="385"/>
        <end position="408"/>
    </location>
</feature>
<dbReference type="AlphaFoldDB" id="A0A2U2BTT7"/>
<evidence type="ECO:0000259" key="7">
    <source>
        <dbReference type="Pfam" id="PF01957"/>
    </source>
</evidence>
<dbReference type="Gene3D" id="3.90.226.10">
    <property type="entry name" value="2-enoyl-CoA Hydratase, Chain A, domain 1"/>
    <property type="match status" value="1"/>
</dbReference>
<dbReference type="Gene3D" id="2.40.50.140">
    <property type="entry name" value="Nucleic acid-binding proteins"/>
    <property type="match status" value="1"/>
</dbReference>
<gene>
    <name evidence="10" type="ORF">DDZ18_07025</name>
</gene>
<keyword evidence="11" id="KW-1185">Reference proteome</keyword>
<dbReference type="EMBL" id="QEXV01000003">
    <property type="protein sequence ID" value="PWE17425.1"/>
    <property type="molecule type" value="Genomic_DNA"/>
</dbReference>
<keyword evidence="4 6" id="KW-0472">Membrane</keyword>
<dbReference type="InterPro" id="IPR056739">
    <property type="entry name" value="NfeD_membrane"/>
</dbReference>
<dbReference type="Pfam" id="PF25145">
    <property type="entry name" value="NfeD1b_N"/>
    <property type="match status" value="1"/>
</dbReference>
<dbReference type="InterPro" id="IPR002810">
    <property type="entry name" value="NfeD-like_C"/>
</dbReference>
<evidence type="ECO:0000256" key="4">
    <source>
        <dbReference type="ARBA" id="ARBA00023136"/>
    </source>
</evidence>
<evidence type="ECO:0000259" key="8">
    <source>
        <dbReference type="Pfam" id="PF24961"/>
    </source>
</evidence>
<evidence type="ECO:0000259" key="9">
    <source>
        <dbReference type="Pfam" id="PF25145"/>
    </source>
</evidence>
<keyword evidence="3 6" id="KW-1133">Transmembrane helix</keyword>
<feature type="transmembrane region" description="Helical" evidence="6">
    <location>
        <begin position="287"/>
        <end position="304"/>
    </location>
</feature>
<feature type="domain" description="NfeD integral membrane" evidence="8">
    <location>
        <begin position="286"/>
        <end position="403"/>
    </location>
</feature>
<dbReference type="InterPro" id="IPR012340">
    <property type="entry name" value="NA-bd_OB-fold"/>
</dbReference>
<dbReference type="InterPro" id="IPR052165">
    <property type="entry name" value="Membrane_assoc_protease"/>
</dbReference>
<feature type="transmembrane region" description="Helical" evidence="6">
    <location>
        <begin position="355"/>
        <end position="373"/>
    </location>
</feature>
<feature type="transmembrane region" description="Helical" evidence="6">
    <location>
        <begin position="309"/>
        <end position="325"/>
    </location>
</feature>
<accession>A0A2U2BTT7</accession>
<dbReference type="SUPFAM" id="SSF141322">
    <property type="entry name" value="NfeD domain-like"/>
    <property type="match status" value="1"/>
</dbReference>
<sequence>MPVLRPALRLLAAIMLIAGLAGVVAHGLAQESDDAPQVHVAELVGPIGPATATYLIRAIEEAEAEGAAAVILETDTPGGLDAAMRDINQAILGADVPVILYVSPAGARAASAGAFIMYASHLAAMAPGTSVGAATPVQMGGGEAPVPSTEPAAEPADEDGEEGGDASEAEPDTPAADAPGNAQALRNKAVNDAAAYIRSLAELRGRNADWAERAVREAASLTADQALEQGVIEIRADDIEALLAQADGRTVALASGETTLAVAGADIVRVEKTFAEEFLATITDPNLALLLVNLGFLGLVVSFYNGLEPVTLIAGAICLIVGFYGLNTLPLNYAGAALIVMGLGLLVAEAFVVSYGLLTAGGLIAFVIGALMLVDTDVPAFRIHWAWVIGMAAGLGGVTILALSYGLAAQLRRSHAGSESMVGDKGKVTDWSGREGHVLVQGEHWRAVSDDALSPGDAVTVIAVDGLTLTVKAAGG</sequence>
<dbReference type="Pfam" id="PF01957">
    <property type="entry name" value="NfeD"/>
    <property type="match status" value="1"/>
</dbReference>
<dbReference type="RefSeq" id="WP_109252656.1">
    <property type="nucleotide sequence ID" value="NZ_QEXV01000003.1"/>
</dbReference>
<keyword evidence="2 6" id="KW-0812">Transmembrane</keyword>
<dbReference type="OrthoDB" id="5289056at2"/>
<evidence type="ECO:0000256" key="2">
    <source>
        <dbReference type="ARBA" id="ARBA00022692"/>
    </source>
</evidence>
<organism evidence="10 11">
    <name type="scientific">Marinicauda salina</name>
    <dbReference type="NCBI Taxonomy" id="2135793"/>
    <lineage>
        <taxon>Bacteria</taxon>
        <taxon>Pseudomonadati</taxon>
        <taxon>Pseudomonadota</taxon>
        <taxon>Alphaproteobacteria</taxon>
        <taxon>Maricaulales</taxon>
        <taxon>Maricaulaceae</taxon>
        <taxon>Marinicauda</taxon>
    </lineage>
</organism>
<dbReference type="CDD" id="cd07020">
    <property type="entry name" value="Clp_protease_NfeD_1"/>
    <property type="match status" value="1"/>
</dbReference>
<evidence type="ECO:0000313" key="10">
    <source>
        <dbReference type="EMBL" id="PWE17425.1"/>
    </source>
</evidence>
<feature type="domain" description="NfeD-like C-terminal" evidence="7">
    <location>
        <begin position="419"/>
        <end position="472"/>
    </location>
</feature>
<comment type="subcellular location">
    <subcellularLocation>
        <location evidence="1">Membrane</location>
        <topology evidence="1">Multi-pass membrane protein</topology>
    </subcellularLocation>
</comment>
<dbReference type="PANTHER" id="PTHR33507:SF4">
    <property type="entry name" value="NODULATION COMPETITIVENESS PROTEIN NFED"/>
    <property type="match status" value="1"/>
</dbReference>
<dbReference type="PANTHER" id="PTHR33507">
    <property type="entry name" value="INNER MEMBRANE PROTEIN YBBJ"/>
    <property type="match status" value="1"/>
</dbReference>
<dbReference type="Pfam" id="PF24961">
    <property type="entry name" value="NfeD_membrane"/>
    <property type="match status" value="1"/>
</dbReference>
<evidence type="ECO:0000256" key="6">
    <source>
        <dbReference type="SAM" id="Phobius"/>
    </source>
</evidence>